<evidence type="ECO:0000313" key="1">
    <source>
        <dbReference type="Proteomes" id="UP000887575"/>
    </source>
</evidence>
<keyword evidence="1" id="KW-1185">Reference proteome</keyword>
<proteinExistence type="predicted"/>
<name>A0AAF3ELG4_9BILA</name>
<accession>A0AAF3ELG4</accession>
<organism evidence="1 2">
    <name type="scientific">Mesorhabditis belari</name>
    <dbReference type="NCBI Taxonomy" id="2138241"/>
    <lineage>
        <taxon>Eukaryota</taxon>
        <taxon>Metazoa</taxon>
        <taxon>Ecdysozoa</taxon>
        <taxon>Nematoda</taxon>
        <taxon>Chromadorea</taxon>
        <taxon>Rhabditida</taxon>
        <taxon>Rhabditina</taxon>
        <taxon>Rhabditomorpha</taxon>
        <taxon>Rhabditoidea</taxon>
        <taxon>Rhabditidae</taxon>
        <taxon>Mesorhabditinae</taxon>
        <taxon>Mesorhabditis</taxon>
    </lineage>
</organism>
<sequence>MNDHGLENDDNQLLGSYDDRVDLNEAGPSSRPTCSMPPKVILEDYGQANYLMGRNKKNPIIIYKSKLFPNRVYEWCFVHNFTKIPGYTTWMCIQCSVMKQKQKKMGEMVGNEKIGKVPRILVVDDVIREDPDNPINRHFCQGKNIIESALAKARVRVIRDENPDGSLIQGPSKVFLDSAMDFNYLNPSQKKALRDRLIINQYDERTMTHQNNDGMMGIPKQLYRIAPPISSQQLTQNNPPRRIIRVIKRRFPEENGDIYNADHQYLQNQIHPSKTFKREHPEHLDSLSNHHRALLANCGNETGQEVETDSKMPKRFDSLTTSPGELIVRSANEIDVDGEEEVIDVESEQL</sequence>
<reference evidence="2" key="1">
    <citation type="submission" date="2024-02" db="UniProtKB">
        <authorList>
            <consortium name="WormBaseParasite"/>
        </authorList>
    </citation>
    <scope>IDENTIFICATION</scope>
</reference>
<evidence type="ECO:0000313" key="2">
    <source>
        <dbReference type="WBParaSite" id="MBELARI_LOCUS14890"/>
    </source>
</evidence>
<dbReference type="WBParaSite" id="MBELARI_LOCUS14890">
    <property type="protein sequence ID" value="MBELARI_LOCUS14890"/>
    <property type="gene ID" value="MBELARI_LOCUS14890"/>
</dbReference>
<protein>
    <submittedName>
        <fullName evidence="2">Uncharacterized protein</fullName>
    </submittedName>
</protein>
<dbReference type="AlphaFoldDB" id="A0AAF3ELG4"/>
<dbReference type="Proteomes" id="UP000887575">
    <property type="component" value="Unassembled WGS sequence"/>
</dbReference>